<gene>
    <name evidence="2" type="ORF">PPTG_23675</name>
</gene>
<dbReference type="InterPro" id="IPR008701">
    <property type="entry name" value="NPP1"/>
</dbReference>
<reference evidence="3" key="1">
    <citation type="submission" date="2011-12" db="EMBL/GenBank/DDBJ databases">
        <authorList>
            <consortium name="The Broad Institute Genome Sequencing Platform"/>
            <person name="Russ C."/>
            <person name="Tyler B."/>
            <person name="Panabieres F."/>
            <person name="Shan W."/>
            <person name="Tripathy S."/>
            <person name="Grunwald N."/>
            <person name="Machado M."/>
            <person name="Young S.K."/>
            <person name="Zeng Q."/>
            <person name="Gargeya S."/>
            <person name="Fitzgerald M."/>
            <person name="Haas B."/>
            <person name="Abouelleil A."/>
            <person name="Alvarado L."/>
            <person name="Arachchi H.M."/>
            <person name="Berlin A."/>
            <person name="Chapman S.B."/>
            <person name="Gearin G."/>
            <person name="Goldberg J."/>
            <person name="Griggs A."/>
            <person name="Gujja S."/>
            <person name="Hansen M."/>
            <person name="Heiman D."/>
            <person name="Howarth C."/>
            <person name="Larimer J."/>
            <person name="Lui A."/>
            <person name="MacDonald P.J.P."/>
            <person name="McCowen C."/>
            <person name="Montmayeur A."/>
            <person name="Murphy C."/>
            <person name="Neiman D."/>
            <person name="Pearson M."/>
            <person name="Priest M."/>
            <person name="Roberts A."/>
            <person name="Saif S."/>
            <person name="Shea T."/>
            <person name="Sisk P."/>
            <person name="Stolte C."/>
            <person name="Sykes S."/>
            <person name="Wortman J."/>
            <person name="Nusbaum C."/>
            <person name="Birren B."/>
        </authorList>
    </citation>
    <scope>NUCLEOTIDE SEQUENCE [LARGE SCALE GENOMIC DNA]</scope>
    <source>
        <strain evidence="3">INRA-310</strain>
    </source>
</reference>
<evidence type="ECO:0000313" key="2">
    <source>
        <dbReference type="EMBL" id="ETN03960.1"/>
    </source>
</evidence>
<evidence type="ECO:0000313" key="3">
    <source>
        <dbReference type="Proteomes" id="UP000018817"/>
    </source>
</evidence>
<protein>
    <submittedName>
        <fullName evidence="2">Uncharacterized protein</fullName>
    </submittedName>
</protein>
<dbReference type="GeneID" id="20192274"/>
<dbReference type="Pfam" id="PF05630">
    <property type="entry name" value="NPP1"/>
    <property type="match status" value="1"/>
</dbReference>
<accession>W2PVA3</accession>
<dbReference type="AlphaFoldDB" id="W2PVA3"/>
<dbReference type="EMBL" id="KI669607">
    <property type="protein sequence ID" value="ETN03960.1"/>
    <property type="molecule type" value="Genomic_DNA"/>
</dbReference>
<evidence type="ECO:0000256" key="1">
    <source>
        <dbReference type="SAM" id="MobiDB-lite"/>
    </source>
</evidence>
<feature type="region of interest" description="Disordered" evidence="1">
    <location>
        <begin position="1"/>
        <end position="31"/>
    </location>
</feature>
<reference evidence="2 3" key="2">
    <citation type="submission" date="2013-11" db="EMBL/GenBank/DDBJ databases">
        <title>The Genome Sequence of Phytophthora parasitica INRA-310.</title>
        <authorList>
            <consortium name="The Broad Institute Genomics Platform"/>
            <person name="Russ C."/>
            <person name="Tyler B."/>
            <person name="Panabieres F."/>
            <person name="Shan W."/>
            <person name="Tripathy S."/>
            <person name="Grunwald N."/>
            <person name="Machado M."/>
            <person name="Johnson C.S."/>
            <person name="Arredondo F."/>
            <person name="Hong C."/>
            <person name="Coffey M."/>
            <person name="Young S.K."/>
            <person name="Zeng Q."/>
            <person name="Gargeya S."/>
            <person name="Fitzgerald M."/>
            <person name="Abouelleil A."/>
            <person name="Alvarado L."/>
            <person name="Chapman S.B."/>
            <person name="Gainer-Dewar J."/>
            <person name="Goldberg J."/>
            <person name="Griggs A."/>
            <person name="Gujja S."/>
            <person name="Hansen M."/>
            <person name="Howarth C."/>
            <person name="Imamovic A."/>
            <person name="Ireland A."/>
            <person name="Larimer J."/>
            <person name="McCowan C."/>
            <person name="Murphy C."/>
            <person name="Pearson M."/>
            <person name="Poon T.W."/>
            <person name="Priest M."/>
            <person name="Roberts A."/>
            <person name="Saif S."/>
            <person name="Shea T."/>
            <person name="Sykes S."/>
            <person name="Wortman J."/>
            <person name="Nusbaum C."/>
            <person name="Birren B."/>
        </authorList>
    </citation>
    <scope>NUCLEOTIDE SEQUENCE [LARGE SCALE GENOMIC DNA]</scope>
    <source>
        <strain evidence="2 3">INRA-310</strain>
    </source>
</reference>
<dbReference type="RefSeq" id="XP_008910630.1">
    <property type="nucleotide sequence ID" value="XM_008912382.1"/>
</dbReference>
<name>W2PVA3_PHYN3</name>
<dbReference type="Proteomes" id="UP000018817">
    <property type="component" value="Unassembled WGS sequence"/>
</dbReference>
<organism evidence="2 3">
    <name type="scientific">Phytophthora nicotianae (strain INRA-310)</name>
    <name type="common">Phytophthora parasitica</name>
    <dbReference type="NCBI Taxonomy" id="761204"/>
    <lineage>
        <taxon>Eukaryota</taxon>
        <taxon>Sar</taxon>
        <taxon>Stramenopiles</taxon>
        <taxon>Oomycota</taxon>
        <taxon>Peronosporomycetes</taxon>
        <taxon>Peronosporales</taxon>
        <taxon>Peronosporaceae</taxon>
        <taxon>Phytophthora</taxon>
    </lineage>
</organism>
<proteinExistence type="predicted"/>
<dbReference type="VEuPathDB" id="FungiDB:PPTG_23675"/>
<sequence>MWEQLTDASRAALNSSDNFGRAEVPFSDEKS</sequence>